<evidence type="ECO:0008006" key="8">
    <source>
        <dbReference type="Google" id="ProtNLM"/>
    </source>
</evidence>
<feature type="transmembrane region" description="Helical" evidence="5">
    <location>
        <begin position="38"/>
        <end position="56"/>
    </location>
</feature>
<dbReference type="PATRIC" id="fig|568816.4.peg.2180"/>
<dbReference type="STRING" id="568816.Acin_2249"/>
<feature type="transmembrane region" description="Helical" evidence="5">
    <location>
        <begin position="62"/>
        <end position="82"/>
    </location>
</feature>
<dbReference type="GeneID" id="92879428"/>
<dbReference type="Pfam" id="PF04172">
    <property type="entry name" value="LrgB"/>
    <property type="match status" value="1"/>
</dbReference>
<feature type="transmembrane region" description="Helical" evidence="5">
    <location>
        <begin position="205"/>
        <end position="226"/>
    </location>
</feature>
<dbReference type="Proteomes" id="UP000007093">
    <property type="component" value="Chromosome"/>
</dbReference>
<dbReference type="PANTHER" id="PTHR30249">
    <property type="entry name" value="PUTATIVE SEROTONIN TRANSPORTER"/>
    <property type="match status" value="1"/>
</dbReference>
<dbReference type="AlphaFoldDB" id="G4Q6F4"/>
<organism evidence="6 7">
    <name type="scientific">Acidaminococcus intestini (strain RyC-MR95)</name>
    <dbReference type="NCBI Taxonomy" id="568816"/>
    <lineage>
        <taxon>Bacteria</taxon>
        <taxon>Bacillati</taxon>
        <taxon>Bacillota</taxon>
        <taxon>Negativicutes</taxon>
        <taxon>Acidaminococcales</taxon>
        <taxon>Acidaminococcaceae</taxon>
        <taxon>Acidaminococcus</taxon>
    </lineage>
</organism>
<proteinExistence type="predicted"/>
<dbReference type="KEGG" id="ain:Acin_2249"/>
<dbReference type="eggNOG" id="COG1346">
    <property type="taxonomic scope" value="Bacteria"/>
</dbReference>
<comment type="subcellular location">
    <subcellularLocation>
        <location evidence="1">Membrane</location>
        <topology evidence="1">Multi-pass membrane protein</topology>
    </subcellularLocation>
</comment>
<dbReference type="RefSeq" id="WP_009015170.1">
    <property type="nucleotide sequence ID" value="NC_016077.1"/>
</dbReference>
<evidence type="ECO:0000313" key="6">
    <source>
        <dbReference type="EMBL" id="AEQ23444.1"/>
    </source>
</evidence>
<feature type="transmembrane region" description="Helical" evidence="5">
    <location>
        <begin position="147"/>
        <end position="170"/>
    </location>
</feature>
<accession>G4Q6F4</accession>
<dbReference type="HOGENOM" id="CLU_082099_1_0_9"/>
<evidence type="ECO:0000256" key="1">
    <source>
        <dbReference type="ARBA" id="ARBA00004141"/>
    </source>
</evidence>
<keyword evidence="7" id="KW-1185">Reference proteome</keyword>
<dbReference type="PANTHER" id="PTHR30249:SF0">
    <property type="entry name" value="PLASTIDAL GLYCOLATE_GLYCERATE TRANSLOCATOR 1, CHLOROPLASTIC"/>
    <property type="match status" value="1"/>
</dbReference>
<protein>
    <recommendedName>
        <fullName evidence="8">TIGR00659 family protein</fullName>
    </recommendedName>
</protein>
<dbReference type="EMBL" id="CP003058">
    <property type="protein sequence ID" value="AEQ23444.1"/>
    <property type="molecule type" value="Genomic_DNA"/>
</dbReference>
<evidence type="ECO:0000256" key="3">
    <source>
        <dbReference type="ARBA" id="ARBA00022989"/>
    </source>
</evidence>
<evidence type="ECO:0000313" key="7">
    <source>
        <dbReference type="Proteomes" id="UP000007093"/>
    </source>
</evidence>
<keyword evidence="2 5" id="KW-0812">Transmembrane</keyword>
<gene>
    <name evidence="6" type="ordered locus">Acin_2249</name>
</gene>
<sequence>MLENVTATPFLGLFLILVCWIIGVKLQKKTGWLVCNPVLTSSCMIVLILMATGIPLDHFRTGGSLISMLLGPATAVLALTIYRQKAILHEHFLPILIGCAFGSLVSIAAAVALCHLFGTNSIFSASMLPKSVTTAIALGISESGGGIPGITAAAVVITGIEGAVLAPFLAKHFKITDPVAEGVAIGACSHAIGTMKALEIGKIQGAMSSISLCVCGIVTTALAVVFM</sequence>
<keyword evidence="3 5" id="KW-1133">Transmembrane helix</keyword>
<dbReference type="InterPro" id="IPR007300">
    <property type="entry name" value="CidB/LrgB"/>
</dbReference>
<keyword evidence="4 5" id="KW-0472">Membrane</keyword>
<dbReference type="GO" id="GO:0016020">
    <property type="term" value="C:membrane"/>
    <property type="evidence" value="ECO:0007669"/>
    <property type="project" value="UniProtKB-SubCell"/>
</dbReference>
<feature type="transmembrane region" description="Helical" evidence="5">
    <location>
        <begin position="6"/>
        <end position="26"/>
    </location>
</feature>
<feature type="transmembrane region" description="Helical" evidence="5">
    <location>
        <begin position="94"/>
        <end position="118"/>
    </location>
</feature>
<dbReference type="InParanoid" id="G4Q6F4"/>
<dbReference type="FunCoup" id="G4Q6F4">
    <property type="interactions" value="26"/>
</dbReference>
<name>G4Q6F4_ACIIR</name>
<evidence type="ECO:0000256" key="5">
    <source>
        <dbReference type="SAM" id="Phobius"/>
    </source>
</evidence>
<reference evidence="6 7" key="1">
    <citation type="journal article" date="2011" name="J. Bacteriol.">
        <title>Complete genome sequence of Acidaminococcus intestini RYC-MR95, a Gram-negative bacterium from the phylum Firmicutes.</title>
        <authorList>
            <person name="D'Auria G."/>
            <person name="Galan J.C."/>
            <person name="Rodriguez-Alcayna M."/>
            <person name="Moya A."/>
            <person name="Baquero F."/>
            <person name="Latorre A."/>
        </authorList>
    </citation>
    <scope>NUCLEOTIDE SEQUENCE [LARGE SCALE GENOMIC DNA]</scope>
    <source>
        <strain evidence="6 7">RyC-MR95</strain>
    </source>
</reference>
<evidence type="ECO:0000256" key="2">
    <source>
        <dbReference type="ARBA" id="ARBA00022692"/>
    </source>
</evidence>
<evidence type="ECO:0000256" key="4">
    <source>
        <dbReference type="ARBA" id="ARBA00023136"/>
    </source>
</evidence>